<organism evidence="1 2">
    <name type="scientific">Ambispora gerdemannii</name>
    <dbReference type="NCBI Taxonomy" id="144530"/>
    <lineage>
        <taxon>Eukaryota</taxon>
        <taxon>Fungi</taxon>
        <taxon>Fungi incertae sedis</taxon>
        <taxon>Mucoromycota</taxon>
        <taxon>Glomeromycotina</taxon>
        <taxon>Glomeromycetes</taxon>
        <taxon>Archaeosporales</taxon>
        <taxon>Ambisporaceae</taxon>
        <taxon>Ambispora</taxon>
    </lineage>
</organism>
<evidence type="ECO:0000313" key="1">
    <source>
        <dbReference type="EMBL" id="CAG8443481.1"/>
    </source>
</evidence>
<keyword evidence="2" id="KW-1185">Reference proteome</keyword>
<sequence length="207" mass="23535">MPQVVILPRPPVPEISVLKVGECRPRRAISSDVEDFCSLTVRDYRVLSPDYNQEEIERNLNTLRSKLEHPTTGADVNLCSSLKQTQARVSILQILRDPEASVVLSDDSDIVKNLGRHPVAAECNEFVENFNNSNTSRVMRNIYHDKKWKYESELLKVTERILGTPMLKYGKILHLQLVHLAVNRVKEPERQSIASETRSEVSSSSAR</sequence>
<dbReference type="EMBL" id="CAJVPL010000081">
    <property type="protein sequence ID" value="CAG8443481.1"/>
    <property type="molecule type" value="Genomic_DNA"/>
</dbReference>
<proteinExistence type="predicted"/>
<dbReference type="AlphaFoldDB" id="A0A9N8V9R6"/>
<name>A0A9N8V9R6_9GLOM</name>
<gene>
    <name evidence="1" type="ORF">AGERDE_LOCUS1245</name>
</gene>
<reference evidence="1" key="1">
    <citation type="submission" date="2021-06" db="EMBL/GenBank/DDBJ databases">
        <authorList>
            <person name="Kallberg Y."/>
            <person name="Tangrot J."/>
            <person name="Rosling A."/>
        </authorList>
    </citation>
    <scope>NUCLEOTIDE SEQUENCE</scope>
    <source>
        <strain evidence="1">MT106</strain>
    </source>
</reference>
<evidence type="ECO:0000313" key="2">
    <source>
        <dbReference type="Proteomes" id="UP000789831"/>
    </source>
</evidence>
<dbReference type="OrthoDB" id="2360054at2759"/>
<protein>
    <submittedName>
        <fullName evidence="1">8320_t:CDS:1</fullName>
    </submittedName>
</protein>
<accession>A0A9N8V9R6</accession>
<dbReference type="Proteomes" id="UP000789831">
    <property type="component" value="Unassembled WGS sequence"/>
</dbReference>
<comment type="caution">
    <text evidence="1">The sequence shown here is derived from an EMBL/GenBank/DDBJ whole genome shotgun (WGS) entry which is preliminary data.</text>
</comment>